<comment type="subcellular location">
    <subcellularLocation>
        <location evidence="1">Membrane</location>
        <topology evidence="1">Lipid-anchor</topology>
    </subcellularLocation>
</comment>
<reference evidence="8 9" key="1">
    <citation type="journal article" date="2010" name="Int. J. Syst. Evol. Microbiol.">
        <title>Reclassification of Herbaspirillum putei as a later heterotypic synonym of Herbaspirillum huttiense, with the description of H. huttiense subsp. huttiense subsp. nov. and H. huttiense subsp. putei subsp. nov., comb. nov., and description of Herbaspirillum aquaticum sp. nov.</title>
        <authorList>
            <person name="Dobritsa A.P."/>
            <person name="Reddy M.C."/>
            <person name="Samadpour M."/>
        </authorList>
    </citation>
    <scope>NUCLEOTIDE SEQUENCE [LARGE SCALE GENOMIC DNA]</scope>
    <source>
        <strain evidence="8 9">IEH 4430</strain>
    </source>
</reference>
<evidence type="ECO:0000256" key="1">
    <source>
        <dbReference type="ARBA" id="ARBA00004635"/>
    </source>
</evidence>
<evidence type="ECO:0000313" key="9">
    <source>
        <dbReference type="Proteomes" id="UP000214747"/>
    </source>
</evidence>
<organism evidence="8 9">
    <name type="scientific">Herbaspirillum aquaticum</name>
    <dbReference type="NCBI Taxonomy" id="568783"/>
    <lineage>
        <taxon>Bacteria</taxon>
        <taxon>Pseudomonadati</taxon>
        <taxon>Pseudomonadota</taxon>
        <taxon>Betaproteobacteria</taxon>
        <taxon>Burkholderiales</taxon>
        <taxon>Oxalobacteraceae</taxon>
        <taxon>Herbaspirillum</taxon>
    </lineage>
</organism>
<evidence type="ECO:0000256" key="4">
    <source>
        <dbReference type="ARBA" id="ARBA00023139"/>
    </source>
</evidence>
<name>A0A225SXE8_9BURK</name>
<feature type="chain" id="PRO_5013098740" description="Lipoprotein" evidence="7">
    <location>
        <begin position="28"/>
        <end position="271"/>
    </location>
</feature>
<keyword evidence="9" id="KW-1185">Reference proteome</keyword>
<dbReference type="AlphaFoldDB" id="A0A225SXE8"/>
<accession>A0A225SXE8</accession>
<comment type="caution">
    <text evidence="8">The sequence shown here is derived from an EMBL/GenBank/DDBJ whole genome shotgun (WGS) entry which is preliminary data.</text>
</comment>
<dbReference type="PANTHER" id="PTHR30429:SF1">
    <property type="entry name" value="D-METHIONINE-BINDING LIPOPROTEIN METQ-RELATED"/>
    <property type="match status" value="1"/>
</dbReference>
<dbReference type="CDD" id="cd13598">
    <property type="entry name" value="PBP2_lipoprotein_IlpA_like"/>
    <property type="match status" value="1"/>
</dbReference>
<proteinExistence type="inferred from homology"/>
<dbReference type="NCBIfam" id="TIGR00363">
    <property type="entry name" value="MetQ/NlpA family lipoprotein"/>
    <property type="match status" value="1"/>
</dbReference>
<dbReference type="RefSeq" id="WP_088754200.1">
    <property type="nucleotide sequence ID" value="NZ_JARJFG010000015.1"/>
</dbReference>
<dbReference type="Gene3D" id="3.40.190.10">
    <property type="entry name" value="Periplasmic binding protein-like II"/>
    <property type="match status" value="2"/>
</dbReference>
<evidence type="ECO:0000256" key="5">
    <source>
        <dbReference type="ARBA" id="ARBA00023288"/>
    </source>
</evidence>
<comment type="similarity">
    <text evidence="6">Belongs to the nlpA lipoprotein family.</text>
</comment>
<dbReference type="InterPro" id="IPR004872">
    <property type="entry name" value="Lipoprotein_NlpA"/>
</dbReference>
<keyword evidence="4" id="KW-0564">Palmitate</keyword>
<sequence>MPLAAIIKRIAAAAALALVLAPHGASAQDKNKIKVGISVGSAEAIFEVVKKVAARDGLEIQTVVFSDYLQPNAALASGDLDANAFQHRPYLESQIAARGYKIVPVGLTITAPLGIYSRKFKSVDQLPNGAQVGIQNDPSNGNRALLLLQKAGLIKLKPGVGENGVNATPLDIIDNPRKLKLIELDAAQLPRSLDDLAAASINNDYAYKAGLSLQKDTIAVEDPRGRYANIIATRAEDKDKPWAKKLVQAYQSEEVRKFIETEFKGSLVPAF</sequence>
<keyword evidence="3" id="KW-0472">Membrane</keyword>
<evidence type="ECO:0000256" key="3">
    <source>
        <dbReference type="ARBA" id="ARBA00023136"/>
    </source>
</evidence>
<dbReference type="PANTHER" id="PTHR30429">
    <property type="entry name" value="D-METHIONINE-BINDING LIPOPROTEIN METQ"/>
    <property type="match status" value="1"/>
</dbReference>
<dbReference type="PIRSF" id="PIRSF002854">
    <property type="entry name" value="MetQ"/>
    <property type="match status" value="1"/>
</dbReference>
<evidence type="ECO:0000256" key="6">
    <source>
        <dbReference type="PIRNR" id="PIRNR002854"/>
    </source>
</evidence>
<evidence type="ECO:0000256" key="7">
    <source>
        <dbReference type="SAM" id="SignalP"/>
    </source>
</evidence>
<dbReference type="Pfam" id="PF03180">
    <property type="entry name" value="Lipoprotein_9"/>
    <property type="match status" value="1"/>
</dbReference>
<keyword evidence="2 7" id="KW-0732">Signal</keyword>
<feature type="signal peptide" evidence="7">
    <location>
        <begin position="1"/>
        <end position="27"/>
    </location>
</feature>
<dbReference type="Proteomes" id="UP000214747">
    <property type="component" value="Unassembled WGS sequence"/>
</dbReference>
<gene>
    <name evidence="8" type="ORF">CEJ45_05620</name>
</gene>
<dbReference type="GO" id="GO:0016020">
    <property type="term" value="C:membrane"/>
    <property type="evidence" value="ECO:0007669"/>
    <property type="project" value="UniProtKB-SubCell"/>
</dbReference>
<dbReference type="EMBL" id="NJGV01000004">
    <property type="protein sequence ID" value="OWY35878.1"/>
    <property type="molecule type" value="Genomic_DNA"/>
</dbReference>
<evidence type="ECO:0000313" key="8">
    <source>
        <dbReference type="EMBL" id="OWY35878.1"/>
    </source>
</evidence>
<protein>
    <recommendedName>
        <fullName evidence="6">Lipoprotein</fullName>
    </recommendedName>
</protein>
<dbReference type="SUPFAM" id="SSF53850">
    <property type="entry name" value="Periplasmic binding protein-like II"/>
    <property type="match status" value="1"/>
</dbReference>
<evidence type="ECO:0000256" key="2">
    <source>
        <dbReference type="ARBA" id="ARBA00022729"/>
    </source>
</evidence>
<keyword evidence="5 6" id="KW-0449">Lipoprotein</keyword>